<dbReference type="InterPro" id="IPR013783">
    <property type="entry name" value="Ig-like_fold"/>
</dbReference>
<dbReference type="InterPro" id="IPR002508">
    <property type="entry name" value="MurNAc-LAA_cat"/>
</dbReference>
<organism evidence="4">
    <name type="scientific">uncultured bacterium fosmid pJB102C1</name>
    <dbReference type="NCBI Taxonomy" id="1478050"/>
    <lineage>
        <taxon>Bacteria</taxon>
        <taxon>environmental samples</taxon>
    </lineage>
</organism>
<dbReference type="SUPFAM" id="SSF53187">
    <property type="entry name" value="Zn-dependent exopeptidases"/>
    <property type="match status" value="1"/>
</dbReference>
<dbReference type="EMBL" id="KF540248">
    <property type="protein sequence ID" value="AIF26841.1"/>
    <property type="molecule type" value="Genomic_DNA"/>
</dbReference>
<dbReference type="GO" id="GO:0009253">
    <property type="term" value="P:peptidoglycan catabolic process"/>
    <property type="evidence" value="ECO:0007669"/>
    <property type="project" value="InterPro"/>
</dbReference>
<evidence type="ECO:0000256" key="2">
    <source>
        <dbReference type="SAM" id="SignalP"/>
    </source>
</evidence>
<dbReference type="CDD" id="cd02696">
    <property type="entry name" value="MurNAc-LAA"/>
    <property type="match status" value="1"/>
</dbReference>
<sequence length="505" mass="56246">MRHITLIAALLLSLAAGAQTIRIDRQHIILTVGGEERLIAPQGTDESYYWASLSPDGRHIVYSTAKHGTFICNLHGRQVRALGILNTPKWLDDKHVAGLYSPWAPRKGEAPATAYYAFDLRGRHPRLLTDDEKNAFLQAEKARVSEGWERTNMREAARTYDSTAVDLSGLRFYLNPGHGGYNPNDRSAWTVPVPETWTNPDGYWESEVNLRVALYLRDMLEQAGAEVLMSRTTNESGASDRTYYPGARRKQRAALLAGGDRSLSAIAEEASASRVDQFISIHCNAWNGKVNYLVVLYHGATGEPVMPASLDMATLMGRHLIKNGLTAWTHENPMAAGDETFFGPGGLGVLRPLTVPGVLVEMSFYDCPAETHRYMSDDYRRLSALRLYHYICDYYHRPLPQTACISGDVRSLTEKTDTLGHKEFIYKEGSPDEWLPINGATVVLRRADGTVVDTHKTDDWYNGIFAFFNLPAGTYLLEASLPDGRSAREELTVGPADITTTHLRL</sequence>
<dbReference type="AlphaFoldDB" id="A0A0H3U8J3"/>
<reference evidence="4" key="1">
    <citation type="submission" date="2013-08" db="EMBL/GenBank/DDBJ databases">
        <title>Comparison of modified E. coli strains.</title>
        <authorList>
            <person name="Juergensen J."/>
            <person name="Bonge A."/>
            <person name="Streit W.R."/>
        </authorList>
    </citation>
    <scope>NUCLEOTIDE SEQUENCE</scope>
</reference>
<feature type="chain" id="PRO_5005202740" description="MurNAc-LAA domain-containing protein" evidence="2">
    <location>
        <begin position="19"/>
        <end position="505"/>
    </location>
</feature>
<evidence type="ECO:0000256" key="1">
    <source>
        <dbReference type="ARBA" id="ARBA00022801"/>
    </source>
</evidence>
<evidence type="ECO:0000259" key="3">
    <source>
        <dbReference type="SMART" id="SM00646"/>
    </source>
</evidence>
<evidence type="ECO:0000313" key="4">
    <source>
        <dbReference type="EMBL" id="AIF26841.1"/>
    </source>
</evidence>
<dbReference type="GO" id="GO:0008745">
    <property type="term" value="F:N-acetylmuramoyl-L-alanine amidase activity"/>
    <property type="evidence" value="ECO:0007669"/>
    <property type="project" value="InterPro"/>
</dbReference>
<dbReference type="Pfam" id="PF01520">
    <property type="entry name" value="Amidase_3"/>
    <property type="match status" value="1"/>
</dbReference>
<dbReference type="Gene3D" id="3.40.630.40">
    <property type="entry name" value="Zn-dependent exopeptidases"/>
    <property type="match status" value="1"/>
</dbReference>
<dbReference type="InterPro" id="IPR050695">
    <property type="entry name" value="N-acetylmuramoyl_amidase_3"/>
</dbReference>
<accession>A0A0H3U8J3</accession>
<dbReference type="SUPFAM" id="SSF49478">
    <property type="entry name" value="Cna protein B-type domain"/>
    <property type="match status" value="1"/>
</dbReference>
<dbReference type="PANTHER" id="PTHR30404:SF0">
    <property type="entry name" value="N-ACETYLMURAMOYL-L-ALANINE AMIDASE AMIC"/>
    <property type="match status" value="1"/>
</dbReference>
<feature type="signal peptide" evidence="2">
    <location>
        <begin position="1"/>
        <end position="18"/>
    </location>
</feature>
<dbReference type="PANTHER" id="PTHR30404">
    <property type="entry name" value="N-ACETYLMURAMOYL-L-ALANINE AMIDASE"/>
    <property type="match status" value="1"/>
</dbReference>
<proteinExistence type="predicted"/>
<protein>
    <recommendedName>
        <fullName evidence="3">MurNAc-LAA domain-containing protein</fullName>
    </recommendedName>
</protein>
<keyword evidence="2" id="KW-0732">Signal</keyword>
<name>A0A0H3U8J3_9BACT</name>
<keyword evidence="1" id="KW-0378">Hydrolase</keyword>
<dbReference type="Gene3D" id="2.60.40.10">
    <property type="entry name" value="Immunoglobulins"/>
    <property type="match status" value="1"/>
</dbReference>
<dbReference type="GO" id="GO:0030288">
    <property type="term" value="C:outer membrane-bounded periplasmic space"/>
    <property type="evidence" value="ECO:0007669"/>
    <property type="project" value="TreeGrafter"/>
</dbReference>
<dbReference type="SMART" id="SM00646">
    <property type="entry name" value="Ami_3"/>
    <property type="match status" value="1"/>
</dbReference>
<feature type="domain" description="MurNAc-LAA" evidence="3">
    <location>
        <begin position="267"/>
        <end position="392"/>
    </location>
</feature>